<evidence type="ECO:0000313" key="1">
    <source>
        <dbReference type="EMBL" id="MBC2604598.1"/>
    </source>
</evidence>
<name>A0A7X1B2T0_9BACT</name>
<sequence>MNVIFLTVFIGLILVGLALAFFAFTRKTSNWSSPERDSLMPLEEERTVAHDKRG</sequence>
<dbReference type="AlphaFoldDB" id="A0A7X1B2T0"/>
<comment type="caution">
    <text evidence="1">The sequence shown here is derived from an EMBL/GenBank/DDBJ whole genome shotgun (WGS) entry which is preliminary data.</text>
</comment>
<gene>
    <name evidence="1" type="ORF">H5P27_00855</name>
</gene>
<dbReference type="RefSeq" id="WP_185658489.1">
    <property type="nucleotide sequence ID" value="NZ_CAWPOO010000001.1"/>
</dbReference>
<keyword evidence="2" id="KW-1185">Reference proteome</keyword>
<proteinExistence type="predicted"/>
<accession>A0A7X1B2T0</accession>
<dbReference type="EMBL" id="JACHVC010000001">
    <property type="protein sequence ID" value="MBC2604598.1"/>
    <property type="molecule type" value="Genomic_DNA"/>
</dbReference>
<dbReference type="Proteomes" id="UP000526501">
    <property type="component" value="Unassembled WGS sequence"/>
</dbReference>
<organism evidence="1 2">
    <name type="scientific">Pelagicoccus albus</name>
    <dbReference type="NCBI Taxonomy" id="415222"/>
    <lineage>
        <taxon>Bacteria</taxon>
        <taxon>Pseudomonadati</taxon>
        <taxon>Verrucomicrobiota</taxon>
        <taxon>Opitutia</taxon>
        <taxon>Puniceicoccales</taxon>
        <taxon>Pelagicoccaceae</taxon>
        <taxon>Pelagicoccus</taxon>
    </lineage>
</organism>
<protein>
    <submittedName>
        <fullName evidence="1">Uncharacterized protein</fullName>
    </submittedName>
</protein>
<reference evidence="1 2" key="1">
    <citation type="submission" date="2020-07" db="EMBL/GenBank/DDBJ databases">
        <authorList>
            <person name="Feng X."/>
        </authorList>
    </citation>
    <scope>NUCLEOTIDE SEQUENCE [LARGE SCALE GENOMIC DNA]</scope>
    <source>
        <strain evidence="1 2">JCM23202</strain>
    </source>
</reference>
<evidence type="ECO:0000313" key="2">
    <source>
        <dbReference type="Proteomes" id="UP000526501"/>
    </source>
</evidence>